<dbReference type="PANTHER" id="PTHR35546">
    <property type="entry name" value="F-BOX PROTEIN INTERACTION DOMAIN PROTEIN-RELATED"/>
    <property type="match status" value="1"/>
</dbReference>
<dbReference type="Pfam" id="PF00646">
    <property type="entry name" value="F-box"/>
    <property type="match status" value="1"/>
</dbReference>
<dbReference type="PANTHER" id="PTHR35546:SF48">
    <property type="entry name" value="F-BOX DOMAIN-CONTAINING PROTEIN"/>
    <property type="match status" value="1"/>
</dbReference>
<dbReference type="InterPro" id="IPR015915">
    <property type="entry name" value="Kelch-typ_b-propeller"/>
</dbReference>
<protein>
    <recommendedName>
        <fullName evidence="2">F-box domain-containing protein</fullName>
    </recommendedName>
</protein>
<feature type="compositionally biased region" description="Gly residues" evidence="1">
    <location>
        <begin position="1"/>
        <end position="12"/>
    </location>
</feature>
<evidence type="ECO:0000259" key="2">
    <source>
        <dbReference type="SMART" id="SM00256"/>
    </source>
</evidence>
<dbReference type="Pfam" id="PF24750">
    <property type="entry name" value="b-prop_At3g26010-like"/>
    <property type="match status" value="1"/>
</dbReference>
<dbReference type="InterPro" id="IPR001810">
    <property type="entry name" value="F-box_dom"/>
</dbReference>
<dbReference type="SUPFAM" id="SSF81383">
    <property type="entry name" value="F-box domain"/>
    <property type="match status" value="1"/>
</dbReference>
<dbReference type="EMBL" id="JAUUTY010000003">
    <property type="protein sequence ID" value="KAK1660832.1"/>
    <property type="molecule type" value="Genomic_DNA"/>
</dbReference>
<comment type="caution">
    <text evidence="3">The sequence shown here is derived from an EMBL/GenBank/DDBJ whole genome shotgun (WGS) entry which is preliminary data.</text>
</comment>
<proteinExistence type="predicted"/>
<evidence type="ECO:0000256" key="1">
    <source>
        <dbReference type="SAM" id="MobiDB-lite"/>
    </source>
</evidence>
<organism evidence="3 4">
    <name type="scientific">Lolium multiflorum</name>
    <name type="common">Italian ryegrass</name>
    <name type="synonym">Lolium perenne subsp. multiflorum</name>
    <dbReference type="NCBI Taxonomy" id="4521"/>
    <lineage>
        <taxon>Eukaryota</taxon>
        <taxon>Viridiplantae</taxon>
        <taxon>Streptophyta</taxon>
        <taxon>Embryophyta</taxon>
        <taxon>Tracheophyta</taxon>
        <taxon>Spermatophyta</taxon>
        <taxon>Magnoliopsida</taxon>
        <taxon>Liliopsida</taxon>
        <taxon>Poales</taxon>
        <taxon>Poaceae</taxon>
        <taxon>BOP clade</taxon>
        <taxon>Pooideae</taxon>
        <taxon>Poodae</taxon>
        <taxon>Poeae</taxon>
        <taxon>Poeae Chloroplast Group 2 (Poeae type)</taxon>
        <taxon>Loliodinae</taxon>
        <taxon>Loliinae</taxon>
        <taxon>Lolium</taxon>
    </lineage>
</organism>
<dbReference type="Gene3D" id="1.20.1280.50">
    <property type="match status" value="1"/>
</dbReference>
<dbReference type="InterPro" id="IPR036047">
    <property type="entry name" value="F-box-like_dom_sf"/>
</dbReference>
<dbReference type="Proteomes" id="UP001231189">
    <property type="component" value="Unassembled WGS sequence"/>
</dbReference>
<sequence>MPPGGQVQGGKNGRTKQNQSSATGRRRGEDIPPLPTPTFPASQRRKKQRRKKKNQHQQVAASLPEGPLMEILSRVPYKSLCRFKCVSRSWLALCSNPDIRRRSPQTLSGFFHNHRYGNDLRFRNLSGRGAPMVDPALPFLRGYDGLKVEQCCGGLLLCRCWKSHAQEKDLVVCNPATEKWTVVPPIVFLDEEDTDPYPQPGLAFLGFDASTPSRFVVFAPLVGCLDDVAIYSSETGRWIRSGCDDMAVPVVTAECVFLNGFMHLTIDEPEIAAVDTEGELWTQIPLPEDMEPSNGNTSMGQSQGLLHAWYIDPDKENQLSVWVLEDYASDNWTLKHMVSVPELFDAEDEDGFYEMFAIHPERNLVFITNGEDMTLSYDMDNQEVHVLCTSGEFLGGLPYVPCFSEWLSDGH</sequence>
<feature type="region of interest" description="Disordered" evidence="1">
    <location>
        <begin position="1"/>
        <end position="62"/>
    </location>
</feature>
<name>A0AAD8WFL6_LOLMU</name>
<dbReference type="SUPFAM" id="SSF117281">
    <property type="entry name" value="Kelch motif"/>
    <property type="match status" value="1"/>
</dbReference>
<dbReference type="AlphaFoldDB" id="A0AAD8WFL6"/>
<gene>
    <name evidence="3" type="ORF">QYE76_048991</name>
</gene>
<reference evidence="3" key="1">
    <citation type="submission" date="2023-07" db="EMBL/GenBank/DDBJ databases">
        <title>A chromosome-level genome assembly of Lolium multiflorum.</title>
        <authorList>
            <person name="Chen Y."/>
            <person name="Copetti D."/>
            <person name="Kolliker R."/>
            <person name="Studer B."/>
        </authorList>
    </citation>
    <scope>NUCLEOTIDE SEQUENCE</scope>
    <source>
        <strain evidence="3">02402/16</strain>
        <tissue evidence="3">Leaf</tissue>
    </source>
</reference>
<evidence type="ECO:0000313" key="3">
    <source>
        <dbReference type="EMBL" id="KAK1660832.1"/>
    </source>
</evidence>
<dbReference type="InterPro" id="IPR056592">
    <property type="entry name" value="Beta-prop_At3g26010-like"/>
</dbReference>
<feature type="compositionally biased region" description="Basic residues" evidence="1">
    <location>
        <begin position="43"/>
        <end position="55"/>
    </location>
</feature>
<keyword evidence="4" id="KW-1185">Reference proteome</keyword>
<dbReference type="CDD" id="cd22157">
    <property type="entry name" value="F-box_AtFBW1-like"/>
    <property type="match status" value="1"/>
</dbReference>
<dbReference type="SMART" id="SM00256">
    <property type="entry name" value="FBOX"/>
    <property type="match status" value="1"/>
</dbReference>
<feature type="domain" description="F-box" evidence="2">
    <location>
        <begin position="63"/>
        <end position="103"/>
    </location>
</feature>
<accession>A0AAD8WFL6</accession>
<evidence type="ECO:0000313" key="4">
    <source>
        <dbReference type="Proteomes" id="UP001231189"/>
    </source>
</evidence>
<dbReference type="InterPro" id="IPR055290">
    <property type="entry name" value="At3g26010-like"/>
</dbReference>